<dbReference type="InterPro" id="IPR050942">
    <property type="entry name" value="F-box_BR-signaling"/>
</dbReference>
<dbReference type="InterPro" id="IPR005174">
    <property type="entry name" value="KIB1-4_b-propeller"/>
</dbReference>
<reference evidence="4" key="2">
    <citation type="submission" date="2022-03" db="EMBL/GenBank/DDBJ databases">
        <title>Draft title - Genomic analysis of global carrot germplasm unveils the trajectory of domestication and the origin of high carotenoid orange carrot.</title>
        <authorList>
            <person name="Iorizzo M."/>
            <person name="Ellison S."/>
            <person name="Senalik D."/>
            <person name="Macko-Podgorni A."/>
            <person name="Grzebelus D."/>
            <person name="Bostan H."/>
            <person name="Rolling W."/>
            <person name="Curaba J."/>
            <person name="Simon P."/>
        </authorList>
    </citation>
    <scope>NUCLEOTIDE SEQUENCE</scope>
    <source>
        <tissue evidence="4">Leaf</tissue>
    </source>
</reference>
<keyword evidence="5" id="KW-1185">Reference proteome</keyword>
<dbReference type="Gramene" id="KZM85747">
    <property type="protein sequence ID" value="KZM85747"/>
    <property type="gene ID" value="DCAR_026831"/>
</dbReference>
<feature type="region of interest" description="Disordered" evidence="1">
    <location>
        <begin position="84"/>
        <end position="140"/>
    </location>
</feature>
<feature type="compositionally biased region" description="Acidic residues" evidence="1">
    <location>
        <begin position="84"/>
        <end position="135"/>
    </location>
</feature>
<protein>
    <recommendedName>
        <fullName evidence="2">KIB1-4 beta-propeller domain-containing protein</fullName>
    </recommendedName>
</protein>
<evidence type="ECO:0000313" key="3">
    <source>
        <dbReference type="EMBL" id="KZM85747.1"/>
    </source>
</evidence>
<dbReference type="PANTHER" id="PTHR44259:SF114">
    <property type="entry name" value="OS06G0707300 PROTEIN"/>
    <property type="match status" value="1"/>
</dbReference>
<evidence type="ECO:0000259" key="2">
    <source>
        <dbReference type="Pfam" id="PF03478"/>
    </source>
</evidence>
<dbReference type="EMBL" id="LNRQ01000008">
    <property type="protein sequence ID" value="KZM85747.1"/>
    <property type="molecule type" value="Genomic_DNA"/>
</dbReference>
<dbReference type="EMBL" id="CP093350">
    <property type="protein sequence ID" value="WOH13246.1"/>
    <property type="molecule type" value="Genomic_DNA"/>
</dbReference>
<dbReference type="CDD" id="cd09917">
    <property type="entry name" value="F-box_SF"/>
    <property type="match status" value="1"/>
</dbReference>
<gene>
    <name evidence="3" type="ORF">DCAR_026831</name>
    <name evidence="4" type="ORF">DCAR_0832755</name>
</gene>
<dbReference type="STRING" id="79200.A0A175YQX5"/>
<proteinExistence type="predicted"/>
<accession>A0A175YQX5</accession>
<dbReference type="AlphaFoldDB" id="A0A175YQX5"/>
<evidence type="ECO:0000313" key="5">
    <source>
        <dbReference type="Proteomes" id="UP000077755"/>
    </source>
</evidence>
<evidence type="ECO:0000313" key="4">
    <source>
        <dbReference type="EMBL" id="WOH13246.1"/>
    </source>
</evidence>
<sequence length="449" mass="50123">MARRNVSWGNLPSELVENIGQKMVGSCEDFIRFSAVSKSWNSVAFKMRQEGSTFLLSPESPLLLLAEEVPEGSLRCCDINVDEDGLEEANDDEDSEEEYQDEDEDEDEEGQEGQEEEEAPQEDEDQEGVEEDEGQEEHGDNVFDQLILSVGNARGIYSLSTGNTYTINLPEAAGKWILGTSKGWVLTLGTNSETNLLHPLLRHQIPLPSIPKCRKVALSSRVSGNDTPQPTIMVIYGEVGSLGFARFGDQEWKQVESPSAGPFVDITYHKGKFYGINHAGDIFECNLDDDYTSGATGEPITFCPSNPDDSGSMYLVDSENDLWFLVRIRRVKHFKPPNNMRVKYRTTNFLVWRLEPTVSEDGHETIGTWVQKHDLGGKAFFVGLNASVSLSSSDCVRPNCIYFTDDISDLYFPDGGGHDLGIFDVERGTIEQHFQGKSLHPISPPLWYI</sequence>
<reference evidence="3" key="1">
    <citation type="journal article" date="2016" name="Nat. Genet.">
        <title>A high-quality carrot genome assembly provides new insights into carotenoid accumulation and asterid genome evolution.</title>
        <authorList>
            <person name="Iorizzo M."/>
            <person name="Ellison S."/>
            <person name="Senalik D."/>
            <person name="Zeng P."/>
            <person name="Satapoomin P."/>
            <person name="Huang J."/>
            <person name="Bowman M."/>
            <person name="Iovene M."/>
            <person name="Sanseverino W."/>
            <person name="Cavagnaro P."/>
            <person name="Yildiz M."/>
            <person name="Macko-Podgorni A."/>
            <person name="Moranska E."/>
            <person name="Grzebelus E."/>
            <person name="Grzebelus D."/>
            <person name="Ashrafi H."/>
            <person name="Zheng Z."/>
            <person name="Cheng S."/>
            <person name="Spooner D."/>
            <person name="Van Deynze A."/>
            <person name="Simon P."/>
        </authorList>
    </citation>
    <scope>NUCLEOTIDE SEQUENCE [LARGE SCALE GENOMIC DNA]</scope>
    <source>
        <tissue evidence="3">Leaf</tissue>
    </source>
</reference>
<dbReference type="Proteomes" id="UP000077755">
    <property type="component" value="Chromosome 8"/>
</dbReference>
<dbReference type="Pfam" id="PF03478">
    <property type="entry name" value="Beta-prop_KIB1-4"/>
    <property type="match status" value="1"/>
</dbReference>
<dbReference type="PANTHER" id="PTHR44259">
    <property type="entry name" value="OS07G0183000 PROTEIN-RELATED"/>
    <property type="match status" value="1"/>
</dbReference>
<evidence type="ECO:0000256" key="1">
    <source>
        <dbReference type="SAM" id="MobiDB-lite"/>
    </source>
</evidence>
<feature type="domain" description="KIB1-4 beta-propeller" evidence="2">
    <location>
        <begin position="157"/>
        <end position="424"/>
    </location>
</feature>
<dbReference type="OMA" id="QWHWITT"/>
<organism evidence="3">
    <name type="scientific">Daucus carota subsp. sativus</name>
    <name type="common">Carrot</name>
    <dbReference type="NCBI Taxonomy" id="79200"/>
    <lineage>
        <taxon>Eukaryota</taxon>
        <taxon>Viridiplantae</taxon>
        <taxon>Streptophyta</taxon>
        <taxon>Embryophyta</taxon>
        <taxon>Tracheophyta</taxon>
        <taxon>Spermatophyta</taxon>
        <taxon>Magnoliopsida</taxon>
        <taxon>eudicotyledons</taxon>
        <taxon>Gunneridae</taxon>
        <taxon>Pentapetalae</taxon>
        <taxon>asterids</taxon>
        <taxon>campanulids</taxon>
        <taxon>Apiales</taxon>
        <taxon>Apiaceae</taxon>
        <taxon>Apioideae</taxon>
        <taxon>Scandiceae</taxon>
        <taxon>Daucinae</taxon>
        <taxon>Daucus</taxon>
        <taxon>Daucus sect. Daucus</taxon>
    </lineage>
</organism>
<name>A0A175YQX5_DAUCS</name>